<dbReference type="OrthoDB" id="9806473at2"/>
<dbReference type="PIRSF" id="PIRSF500687">
    <property type="entry name" value="MTase_demethylubiq_bact"/>
    <property type="match status" value="1"/>
</dbReference>
<protein>
    <submittedName>
        <fullName evidence="2">VOC family protein</fullName>
    </submittedName>
</protein>
<dbReference type="RefSeq" id="WP_120114413.1">
    <property type="nucleotide sequence ID" value="NZ_QXQB01000009.1"/>
</dbReference>
<accession>A0A3A6PRX3</accession>
<dbReference type="InterPro" id="IPR027259">
    <property type="entry name" value="MTase_demethylubiq_bac"/>
</dbReference>
<name>A0A3A6PRX3_9BACL</name>
<dbReference type="CDD" id="cd06588">
    <property type="entry name" value="PhnB_like"/>
    <property type="match status" value="1"/>
</dbReference>
<evidence type="ECO:0000259" key="1">
    <source>
        <dbReference type="Pfam" id="PF06983"/>
    </source>
</evidence>
<dbReference type="PANTHER" id="PTHR33990">
    <property type="entry name" value="PROTEIN YJDN-RELATED"/>
    <property type="match status" value="1"/>
</dbReference>
<dbReference type="PANTHER" id="PTHR33990:SF4">
    <property type="entry name" value="PHNB-LIKE DOMAIN-CONTAINING PROTEIN"/>
    <property type="match status" value="1"/>
</dbReference>
<gene>
    <name evidence="2" type="ORF">D3P09_26255</name>
</gene>
<sequence>MQKINTFLMFEGQAEEAMNFYLSLFEDSEVISISRYGPEGPGEEGTVIHATFKLAGTTYMCIDSHVKHAFGFTPAISLYVNCSSEHEIETLCAKLSEGGKALMPLGEYGFSRKFAWVADRFGVTWQLNLA</sequence>
<proteinExistence type="predicted"/>
<dbReference type="EMBL" id="QXQB01000009">
    <property type="protein sequence ID" value="RJX36744.1"/>
    <property type="molecule type" value="Genomic_DNA"/>
</dbReference>
<dbReference type="Proteomes" id="UP000267798">
    <property type="component" value="Unassembled WGS sequence"/>
</dbReference>
<dbReference type="SUPFAM" id="SSF54593">
    <property type="entry name" value="Glyoxalase/Bleomycin resistance protein/Dihydroxybiphenyl dioxygenase"/>
    <property type="match status" value="1"/>
</dbReference>
<dbReference type="Gene3D" id="3.30.720.100">
    <property type="match status" value="1"/>
</dbReference>
<reference evidence="2 3" key="1">
    <citation type="submission" date="2018-09" db="EMBL/GenBank/DDBJ databases">
        <title>Paenibacillus aracenensis nov. sp. isolated from a cave in southern Spain.</title>
        <authorList>
            <person name="Jurado V."/>
            <person name="Gutierrez-Patricio S."/>
            <person name="Gonzalez-Pimentel J.L."/>
            <person name="Miller A.Z."/>
            <person name="Laiz L."/>
            <person name="Saiz-Jimenez C."/>
        </authorList>
    </citation>
    <scope>NUCLEOTIDE SEQUENCE [LARGE SCALE GENOMIC DNA]</scope>
    <source>
        <strain evidence="2 3">JCM 19203</strain>
    </source>
</reference>
<dbReference type="InterPro" id="IPR029068">
    <property type="entry name" value="Glyas_Bleomycin-R_OHBP_Dase"/>
</dbReference>
<dbReference type="InterPro" id="IPR028973">
    <property type="entry name" value="PhnB-like"/>
</dbReference>
<dbReference type="InterPro" id="IPR009725">
    <property type="entry name" value="3_dmu_93_MTrfase"/>
</dbReference>
<comment type="caution">
    <text evidence="2">The sequence shown here is derived from an EMBL/GenBank/DDBJ whole genome shotgun (WGS) entry which is preliminary data.</text>
</comment>
<organism evidence="2 3">
    <name type="scientific">Paenibacillus pinisoli</name>
    <dbReference type="NCBI Taxonomy" id="1276110"/>
    <lineage>
        <taxon>Bacteria</taxon>
        <taxon>Bacillati</taxon>
        <taxon>Bacillota</taxon>
        <taxon>Bacilli</taxon>
        <taxon>Bacillales</taxon>
        <taxon>Paenibacillaceae</taxon>
        <taxon>Paenibacillus</taxon>
    </lineage>
</organism>
<keyword evidence="3" id="KW-1185">Reference proteome</keyword>
<dbReference type="AlphaFoldDB" id="A0A3A6PRX3"/>
<dbReference type="Gene3D" id="3.30.720.110">
    <property type="match status" value="1"/>
</dbReference>
<feature type="domain" description="PhnB-like" evidence="1">
    <location>
        <begin position="2"/>
        <end position="127"/>
    </location>
</feature>
<dbReference type="PIRSF" id="PIRSF021700">
    <property type="entry name" value="3_dmu_93_MTrfase"/>
    <property type="match status" value="1"/>
</dbReference>
<evidence type="ECO:0000313" key="2">
    <source>
        <dbReference type="EMBL" id="RJX36744.1"/>
    </source>
</evidence>
<dbReference type="Pfam" id="PF06983">
    <property type="entry name" value="3-dmu-9_3-mt"/>
    <property type="match status" value="1"/>
</dbReference>
<evidence type="ECO:0000313" key="3">
    <source>
        <dbReference type="Proteomes" id="UP000267798"/>
    </source>
</evidence>